<dbReference type="Proteomes" id="UP000001542">
    <property type="component" value="Unassembled WGS sequence"/>
</dbReference>
<dbReference type="SMR" id="A2DB70"/>
<evidence type="ECO:0008006" key="3">
    <source>
        <dbReference type="Google" id="ProtNLM"/>
    </source>
</evidence>
<evidence type="ECO:0000313" key="1">
    <source>
        <dbReference type="EMBL" id="EAY22400.1"/>
    </source>
</evidence>
<proteinExistence type="predicted"/>
<dbReference type="VEuPathDB" id="TrichDB:TVAG_378790"/>
<dbReference type="SUPFAM" id="SSF53098">
    <property type="entry name" value="Ribonuclease H-like"/>
    <property type="match status" value="1"/>
</dbReference>
<reference evidence="1" key="2">
    <citation type="journal article" date="2007" name="Science">
        <title>Draft genome sequence of the sexually transmitted pathogen Trichomonas vaginalis.</title>
        <authorList>
            <person name="Carlton J.M."/>
            <person name="Hirt R.P."/>
            <person name="Silva J.C."/>
            <person name="Delcher A.L."/>
            <person name="Schatz M."/>
            <person name="Zhao Q."/>
            <person name="Wortman J.R."/>
            <person name="Bidwell S.L."/>
            <person name="Alsmark U.C.M."/>
            <person name="Besteiro S."/>
            <person name="Sicheritz-Ponten T."/>
            <person name="Noel C.J."/>
            <person name="Dacks J.B."/>
            <person name="Foster P.G."/>
            <person name="Simillion C."/>
            <person name="Van de Peer Y."/>
            <person name="Miranda-Saavedra D."/>
            <person name="Barton G.J."/>
            <person name="Westrop G.D."/>
            <person name="Mueller S."/>
            <person name="Dessi D."/>
            <person name="Fiori P.L."/>
            <person name="Ren Q."/>
            <person name="Paulsen I."/>
            <person name="Zhang H."/>
            <person name="Bastida-Corcuera F.D."/>
            <person name="Simoes-Barbosa A."/>
            <person name="Brown M.T."/>
            <person name="Hayes R.D."/>
            <person name="Mukherjee M."/>
            <person name="Okumura C.Y."/>
            <person name="Schneider R."/>
            <person name="Smith A.J."/>
            <person name="Vanacova S."/>
            <person name="Villalvazo M."/>
            <person name="Haas B.J."/>
            <person name="Pertea M."/>
            <person name="Feldblyum T.V."/>
            <person name="Utterback T.R."/>
            <person name="Shu C.L."/>
            <person name="Osoegawa K."/>
            <person name="de Jong P.J."/>
            <person name="Hrdy I."/>
            <person name="Horvathova L."/>
            <person name="Zubacova Z."/>
            <person name="Dolezal P."/>
            <person name="Malik S.B."/>
            <person name="Logsdon J.M. Jr."/>
            <person name="Henze K."/>
            <person name="Gupta A."/>
            <person name="Wang C.C."/>
            <person name="Dunne R.L."/>
            <person name="Upcroft J.A."/>
            <person name="Upcroft P."/>
            <person name="White O."/>
            <person name="Salzberg S.L."/>
            <person name="Tang P."/>
            <person name="Chiu C.-H."/>
            <person name="Lee Y.-S."/>
            <person name="Embley T.M."/>
            <person name="Coombs G.H."/>
            <person name="Mottram J.C."/>
            <person name="Tachezy J."/>
            <person name="Fraser-Liggett C.M."/>
            <person name="Johnson P.J."/>
        </authorList>
    </citation>
    <scope>NUCLEOTIDE SEQUENCE [LARGE SCALE GENOMIC DNA]</scope>
    <source>
        <strain evidence="1">G3</strain>
    </source>
</reference>
<dbReference type="InterPro" id="IPR012337">
    <property type="entry name" value="RNaseH-like_sf"/>
</dbReference>
<reference evidence="1" key="1">
    <citation type="submission" date="2006-10" db="EMBL/GenBank/DDBJ databases">
        <authorList>
            <person name="Amadeo P."/>
            <person name="Zhao Q."/>
            <person name="Wortman J."/>
            <person name="Fraser-Liggett C."/>
            <person name="Carlton J."/>
        </authorList>
    </citation>
    <scope>NUCLEOTIDE SEQUENCE</scope>
    <source>
        <strain evidence="1">G3</strain>
    </source>
</reference>
<keyword evidence="2" id="KW-1185">Reference proteome</keyword>
<organism evidence="1 2">
    <name type="scientific">Trichomonas vaginalis (strain ATCC PRA-98 / G3)</name>
    <dbReference type="NCBI Taxonomy" id="412133"/>
    <lineage>
        <taxon>Eukaryota</taxon>
        <taxon>Metamonada</taxon>
        <taxon>Parabasalia</taxon>
        <taxon>Trichomonadida</taxon>
        <taxon>Trichomonadidae</taxon>
        <taxon>Trichomonas</taxon>
    </lineage>
</organism>
<dbReference type="InParanoid" id="A2DB70"/>
<evidence type="ECO:0000313" key="2">
    <source>
        <dbReference type="Proteomes" id="UP000001542"/>
    </source>
</evidence>
<dbReference type="VEuPathDB" id="TrichDB:TVAGG3_0293840"/>
<dbReference type="EMBL" id="DS113184">
    <property type="protein sequence ID" value="EAY22400.1"/>
    <property type="molecule type" value="Genomic_DNA"/>
</dbReference>
<dbReference type="AlphaFoldDB" id="A2DB70"/>
<name>A2DB70_TRIV3</name>
<sequence length="577" mass="65393">MEGSVEFNADGIFRRLAILLAKHNISLSTGESDEIYNLIVYSFCLGYTTSKENGKTAIQVGMEKIPHYKRDKLKDILIQTSKEIHSSIMARFSTFSMPYASVALDEVTTQKRSLLDFVLENPCFPIQSYPAHTERMTGLKTANYTLAINNGLKAIHDCHVQIGCVIVDGGTAQLAALTGKDNSILALSKVQWMKEIIVVPCICHRVHNAYKAAMNHPAISPLKDQLLEVAEICRQHVEVFGSRCPSNVETRWVSFIYPLHFIWTKRTKVTLFHFIPDGTEDLYKCSVIFASLVLIFEDPKSPLSRVYPCIYNAMKAPEELDAENNRFARIFRDILLEKTIHSQMGGLWAFAYIITPKGLMFARNSINSREFPPPTSGYVKMFHYRQKEEDPIEDVREIFMGDAAAEAEGNTEPPAPSLKHNWPAQDLNRFNEDLHEQEEVHESNDDTEGEELCDSSMVDAAISWFTSELKKRGRSDDVIDDIVKLFKDMIANNNHIFKTSRTVSGLDIFDFNFKINDENWGLFANICLRITCCTCAEASCERTISAQRLILTCSNLNMSKELMDARLKIMMGASWKT</sequence>
<protein>
    <recommendedName>
        <fullName evidence="3">DUF659 domain-containing protein</fullName>
    </recommendedName>
</protein>
<gene>
    <name evidence="1" type="ORF">TVAG_378790</name>
</gene>
<accession>A2DB70</accession>